<keyword evidence="2" id="KW-0472">Membrane</keyword>
<gene>
    <name evidence="4" type="ORF">AGR4C_Lc50145</name>
</gene>
<evidence type="ECO:0000313" key="5">
    <source>
        <dbReference type="Proteomes" id="UP000191897"/>
    </source>
</evidence>
<evidence type="ECO:0000256" key="1">
    <source>
        <dbReference type="SAM" id="MobiDB-lite"/>
    </source>
</evidence>
<keyword evidence="2" id="KW-0812">Transmembrane</keyword>
<feature type="compositionally biased region" description="Polar residues" evidence="1">
    <location>
        <begin position="775"/>
        <end position="788"/>
    </location>
</feature>
<dbReference type="Proteomes" id="UP000191897">
    <property type="component" value="Unassembled WGS sequence"/>
</dbReference>
<feature type="domain" description="Phage tail tape measure protein" evidence="3">
    <location>
        <begin position="92"/>
        <end position="256"/>
    </location>
</feature>
<dbReference type="RefSeq" id="WP_080866979.1">
    <property type="nucleotide sequence ID" value="NZ_LT009731.1"/>
</dbReference>
<evidence type="ECO:0000313" key="4">
    <source>
        <dbReference type="EMBL" id="CUX58021.1"/>
    </source>
</evidence>
<keyword evidence="2" id="KW-1133">Transmembrane helix</keyword>
<dbReference type="InterPro" id="IPR010090">
    <property type="entry name" value="Phage_tape_meas"/>
</dbReference>
<dbReference type="Pfam" id="PF10145">
    <property type="entry name" value="PhageMin_Tail"/>
    <property type="match status" value="1"/>
</dbReference>
<feature type="transmembrane region" description="Helical" evidence="2">
    <location>
        <begin position="421"/>
        <end position="444"/>
    </location>
</feature>
<sequence>MANRNMNLDVIVRLKDLLSGPLRGLRGALDGIASAARKIGIVGAAVAGISFLGPMQEAAAFQQQLIDIAGTSNLTGQAAFAFVDQSKAKFEQLALDVGQLSDTVARGAGQMIAAGVDNGLVDRSIGSISRAATAANAEMNDMASVATSLLTTLKLPADQLDDALGALVTAGKLGSFELKDMSRYFPTLTGQMAKFGVTGREAINFLGAALQIARKGTSDPAEAANNLKNFLSKVLAPTTVKNFADMGVDIQGVMQDAVTKGINPIEAVVQKITKLTGVSSKEIQGLMKKAKDAGMSDADALASVREQLEKIYGAGKLGELFSDMQVMDFLIPMLGNIDEYKSIKDEVAKATGSAIDGDFETQMQGLNRQLTIFREIGTQASREVGLAFGTWMPAINGYLMDGLKWLRELDTATGGMVKQGIAFAGVAVLAAAGLGVLGVVLPVIGAGLSVLAALFSPVGIALAGIAAAGVYLYRNWSSYAPRLSQLWNRMGKAYADAMTVGTAIVNRFGPIIRSGLGRALQDVTAGWQNLKTFVSGFMRGLDLQFDFSGLTISDVQLGAFRVLDTALNGIATAWGMIRDFGSGFANWLEPIGQSAGGAVRAIGGIATGFYRLGTAIRELVGLGDGGKITGMLSGIMSFLGDLAGKTVLAAVMVLEDVAKAIEWVVNGIASLVEAINRGIDWSALVPQGIAEAWNSVASALERVQNALSIESVSNALGVSGQRNMTRFGRNSVLPANQNGVLPAQASPTAPAAPQQLNVNTEAKVVVEGPGKVVGQTTTVTSPSPNVNTGRAVGRP</sequence>
<reference evidence="4 5" key="1">
    <citation type="submission" date="2016-01" db="EMBL/GenBank/DDBJ databases">
        <authorList>
            <person name="Oliw E.H."/>
        </authorList>
    </citation>
    <scope>NUCLEOTIDE SEQUENCE [LARGE SCALE GENOMIC DNA]</scope>
    <source>
        <strain evidence="4 5">Kerr 14</strain>
    </source>
</reference>
<proteinExistence type="predicted"/>
<name>A0A1S7RW51_AGRTU</name>
<accession>A0A1S7RW51</accession>
<evidence type="ECO:0000256" key="2">
    <source>
        <dbReference type="SAM" id="Phobius"/>
    </source>
</evidence>
<dbReference type="EMBL" id="FBWC01000027">
    <property type="protein sequence ID" value="CUX58021.1"/>
    <property type="molecule type" value="Genomic_DNA"/>
</dbReference>
<feature type="transmembrane region" description="Helical" evidence="2">
    <location>
        <begin position="450"/>
        <end position="473"/>
    </location>
</feature>
<organism evidence="4 5">
    <name type="scientific">Agrobacterium tumefaciens str. Kerr 14</name>
    <dbReference type="NCBI Taxonomy" id="1183424"/>
    <lineage>
        <taxon>Bacteria</taxon>
        <taxon>Pseudomonadati</taxon>
        <taxon>Pseudomonadota</taxon>
        <taxon>Alphaproteobacteria</taxon>
        <taxon>Hyphomicrobiales</taxon>
        <taxon>Rhizobiaceae</taxon>
        <taxon>Rhizobium/Agrobacterium group</taxon>
        <taxon>Agrobacterium</taxon>
        <taxon>Agrobacterium tumefaciens complex</taxon>
    </lineage>
</organism>
<evidence type="ECO:0000259" key="3">
    <source>
        <dbReference type="Pfam" id="PF10145"/>
    </source>
</evidence>
<feature type="region of interest" description="Disordered" evidence="1">
    <location>
        <begin position="773"/>
        <end position="795"/>
    </location>
</feature>
<protein>
    <recommendedName>
        <fullName evidence="3">Phage tail tape measure protein domain-containing protein</fullName>
    </recommendedName>
</protein>
<dbReference type="AlphaFoldDB" id="A0A1S7RW51"/>